<dbReference type="RefSeq" id="WP_034612083.1">
    <property type="nucleotide sequence ID" value="NZ_JSUM01000001.1"/>
</dbReference>
<protein>
    <recommendedName>
        <fullName evidence="8">Radical SAM core domain-containing protein</fullName>
    </recommendedName>
</protein>
<dbReference type="SFLD" id="SFLDS00029">
    <property type="entry name" value="Radical_SAM"/>
    <property type="match status" value="1"/>
</dbReference>
<keyword evidence="2" id="KW-0004">4Fe-4S</keyword>
<dbReference type="InterPro" id="IPR047207">
    <property type="entry name" value="SPASM_anSME"/>
</dbReference>
<dbReference type="InterPro" id="IPR013785">
    <property type="entry name" value="Aldolase_TIM"/>
</dbReference>
<accession>A0A0A3AX14</accession>
<comment type="caution">
    <text evidence="9">The sequence shown here is derived from an EMBL/GenBank/DDBJ whole genome shotgun (WGS) entry which is preliminary data.</text>
</comment>
<dbReference type="CDD" id="cd21120">
    <property type="entry name" value="SPASM_anSME"/>
    <property type="match status" value="1"/>
</dbReference>
<gene>
    <name evidence="9" type="ORF">OA57_00240</name>
</gene>
<dbReference type="PANTHER" id="PTHR43273:SF3">
    <property type="entry name" value="ANAEROBIC SULFATASE-MATURATING ENZYME HOMOLOG ASLB-RELATED"/>
    <property type="match status" value="1"/>
</dbReference>
<evidence type="ECO:0000256" key="7">
    <source>
        <dbReference type="ARBA" id="ARBA00023601"/>
    </source>
</evidence>
<evidence type="ECO:0000313" key="10">
    <source>
        <dbReference type="Proteomes" id="UP000030380"/>
    </source>
</evidence>
<dbReference type="InterPro" id="IPR034491">
    <property type="entry name" value="Anaerob_Ser_sulfatase-maturase"/>
</dbReference>
<dbReference type="SFLD" id="SFLDG01072">
    <property type="entry name" value="dehydrogenase_like"/>
    <property type="match status" value="1"/>
</dbReference>
<dbReference type="SFLD" id="SFLDG01067">
    <property type="entry name" value="SPASM/twitch_domain_containing"/>
    <property type="match status" value="1"/>
</dbReference>
<dbReference type="CDD" id="cd01335">
    <property type="entry name" value="Radical_SAM"/>
    <property type="match status" value="1"/>
</dbReference>
<evidence type="ECO:0000256" key="1">
    <source>
        <dbReference type="ARBA" id="ARBA00001966"/>
    </source>
</evidence>
<evidence type="ECO:0000256" key="5">
    <source>
        <dbReference type="ARBA" id="ARBA00023004"/>
    </source>
</evidence>
<dbReference type="NCBIfam" id="TIGR03942">
    <property type="entry name" value="sulfatase_rSAM"/>
    <property type="match status" value="1"/>
</dbReference>
<proteinExistence type="inferred from homology"/>
<evidence type="ECO:0000256" key="6">
    <source>
        <dbReference type="ARBA" id="ARBA00023014"/>
    </source>
</evidence>
<dbReference type="SFLD" id="SFLDF00285">
    <property type="entry name" value="anaerobic_Ser-type_sulfatase-m"/>
    <property type="match status" value="1"/>
</dbReference>
<dbReference type="Pfam" id="PF04055">
    <property type="entry name" value="Radical_SAM"/>
    <property type="match status" value="1"/>
</dbReference>
<dbReference type="STRING" id="505317.OA57_00240"/>
<sequence length="396" mass="45653">MLKPTSFKCNIKCDYCFYLEKEQFMPHDNASLSMSVQTASVFIRQHIAQSEEKDVYFTWQGGEPLMAGLAFFEEVIRIQSRFAAQYHKTVHNAIQTNGILINAKWAEFFRHNRILIGISIDGDEELHDRYRISNSGKGTFRQVKQAIELLKAHQVAFNTLTVINNINAAYPLRVYTFLKQLGSRHMQFIPVVETRGLDQNFKPAWLSAGSIIPLTTDFSVGAEQYADFIKTLFDEWLEKDIGKISVQLFESIFARFCGVEALMCIYRQHCGGENLALEANGDVYACDHFVYPDYKLGNITTLSEADIERQSAALSAQKADLNRACNECEWKALCYGGCPKHRFISNQYGERHNYFCLAYQQIFRHVTPAMNFMVTLKEQNVPLEWIKQYRDRIYPQ</sequence>
<dbReference type="PANTHER" id="PTHR43273">
    <property type="entry name" value="ANAEROBIC SULFATASE-MATURATING ENZYME HOMOLOG ASLB-RELATED"/>
    <property type="match status" value="1"/>
</dbReference>
<dbReference type="PROSITE" id="PS51918">
    <property type="entry name" value="RADICAL_SAM"/>
    <property type="match status" value="1"/>
</dbReference>
<keyword evidence="4" id="KW-0479">Metal-binding</keyword>
<dbReference type="GO" id="GO:0046872">
    <property type="term" value="F:metal ion binding"/>
    <property type="evidence" value="ECO:0007669"/>
    <property type="project" value="UniProtKB-KW"/>
</dbReference>
<dbReference type="OrthoDB" id="9782387at2"/>
<dbReference type="InterPro" id="IPR023885">
    <property type="entry name" value="4Fe4S-binding_SPASM_dom"/>
</dbReference>
<dbReference type="AlphaFoldDB" id="A0A0A3AX14"/>
<comment type="cofactor">
    <cofactor evidence="1">
        <name>[4Fe-4S] cluster</name>
        <dbReference type="ChEBI" id="CHEBI:49883"/>
    </cofactor>
</comment>
<keyword evidence="10" id="KW-1185">Reference proteome</keyword>
<evidence type="ECO:0000256" key="3">
    <source>
        <dbReference type="ARBA" id="ARBA00022691"/>
    </source>
</evidence>
<evidence type="ECO:0000313" key="9">
    <source>
        <dbReference type="EMBL" id="KGQ71605.1"/>
    </source>
</evidence>
<dbReference type="Pfam" id="PF13186">
    <property type="entry name" value="SPASM"/>
    <property type="match status" value="1"/>
</dbReference>
<name>A0A0A3AX14_9PAST</name>
<dbReference type="GO" id="GO:0016491">
    <property type="term" value="F:oxidoreductase activity"/>
    <property type="evidence" value="ECO:0007669"/>
    <property type="project" value="InterPro"/>
</dbReference>
<dbReference type="InterPro" id="IPR023867">
    <property type="entry name" value="Sulphatase_maturase_rSAM"/>
</dbReference>
<dbReference type="InterPro" id="IPR058240">
    <property type="entry name" value="rSAM_sf"/>
</dbReference>
<dbReference type="Proteomes" id="UP000030380">
    <property type="component" value="Unassembled WGS sequence"/>
</dbReference>
<dbReference type="NCBIfam" id="TIGR04085">
    <property type="entry name" value="rSAM_more_4Fe4S"/>
    <property type="match status" value="1"/>
</dbReference>
<dbReference type="SFLD" id="SFLDG01384">
    <property type="entry name" value="thioether_bond_formation_requi"/>
    <property type="match status" value="1"/>
</dbReference>
<dbReference type="GO" id="GO:0051539">
    <property type="term" value="F:4 iron, 4 sulfur cluster binding"/>
    <property type="evidence" value="ECO:0007669"/>
    <property type="project" value="UniProtKB-KW"/>
</dbReference>
<dbReference type="Gene3D" id="3.20.20.70">
    <property type="entry name" value="Aldolase class I"/>
    <property type="match status" value="1"/>
</dbReference>
<keyword evidence="5" id="KW-0408">Iron</keyword>
<keyword evidence="3" id="KW-0949">S-adenosyl-L-methionine</keyword>
<evidence type="ECO:0000256" key="2">
    <source>
        <dbReference type="ARBA" id="ARBA00022485"/>
    </source>
</evidence>
<organism evidence="9 10">
    <name type="scientific">Chelonobacter oris</name>
    <dbReference type="NCBI Taxonomy" id="505317"/>
    <lineage>
        <taxon>Bacteria</taxon>
        <taxon>Pseudomonadati</taxon>
        <taxon>Pseudomonadota</taxon>
        <taxon>Gammaproteobacteria</taxon>
        <taxon>Pasteurellales</taxon>
        <taxon>Pasteurellaceae</taxon>
        <taxon>Chelonobacter</taxon>
    </lineage>
</organism>
<dbReference type="EMBL" id="JSUM01000001">
    <property type="protein sequence ID" value="KGQ71605.1"/>
    <property type="molecule type" value="Genomic_DNA"/>
</dbReference>
<dbReference type="SFLD" id="SFLDG01386">
    <property type="entry name" value="main_SPASM_domain-containing"/>
    <property type="match status" value="1"/>
</dbReference>
<keyword evidence="6" id="KW-0411">Iron-sulfur</keyword>
<evidence type="ECO:0000256" key="4">
    <source>
        <dbReference type="ARBA" id="ARBA00022723"/>
    </source>
</evidence>
<evidence type="ECO:0000259" key="8">
    <source>
        <dbReference type="PROSITE" id="PS51918"/>
    </source>
</evidence>
<feature type="domain" description="Radical SAM core" evidence="8">
    <location>
        <begin position="1"/>
        <end position="223"/>
    </location>
</feature>
<comment type="similarity">
    <text evidence="7">Belongs to the radical SAM superfamily. Anaerobic sulfatase-maturating enzyme family.</text>
</comment>
<dbReference type="SUPFAM" id="SSF102114">
    <property type="entry name" value="Radical SAM enzymes"/>
    <property type="match status" value="1"/>
</dbReference>
<reference evidence="9 10" key="1">
    <citation type="submission" date="2014-11" db="EMBL/GenBank/DDBJ databases">
        <title>Draft genome sequence of Chelonobacter oris 1662T, associated with respiratory disease in Hermann's Tortoises.</title>
        <authorList>
            <person name="Kudirkiene E."/>
            <person name="Hansen M.J."/>
            <person name="Bojesen A.M."/>
        </authorList>
    </citation>
    <scope>NUCLEOTIDE SEQUENCE [LARGE SCALE GENOMIC DNA]</scope>
    <source>
        <strain evidence="9 10">1662</strain>
    </source>
</reference>
<dbReference type="InterPro" id="IPR007197">
    <property type="entry name" value="rSAM"/>
</dbReference>